<evidence type="ECO:0000313" key="7">
    <source>
        <dbReference type="EMBL" id="TBL66091.1"/>
    </source>
</evidence>
<comment type="subcellular location">
    <subcellularLocation>
        <location evidence="1">Fimbrium</location>
    </subcellularLocation>
</comment>
<keyword evidence="4" id="KW-0281">Fimbrium</keyword>
<evidence type="ECO:0000256" key="2">
    <source>
        <dbReference type="ARBA" id="ARBA00006671"/>
    </source>
</evidence>
<protein>
    <submittedName>
        <fullName evidence="7">Type 1 fimbrial protein</fullName>
    </submittedName>
</protein>
<dbReference type="InterPro" id="IPR000259">
    <property type="entry name" value="Adhesion_dom_fimbrial"/>
</dbReference>
<dbReference type="InterPro" id="IPR008966">
    <property type="entry name" value="Adhesion_dom_sf"/>
</dbReference>
<accession>A0ABD7Q4D1</accession>
<keyword evidence="3 5" id="KW-0732">Signal</keyword>
<dbReference type="PANTHER" id="PTHR33420:SF3">
    <property type="entry name" value="FIMBRIAL SUBUNIT ELFA"/>
    <property type="match status" value="1"/>
</dbReference>
<dbReference type="InterPro" id="IPR036937">
    <property type="entry name" value="Adhesion_dom_fimbrial_sf"/>
</dbReference>
<dbReference type="Gene3D" id="2.60.40.1090">
    <property type="entry name" value="Fimbrial-type adhesion domain"/>
    <property type="match status" value="1"/>
</dbReference>
<sequence>MSTKKTALYIALSLASIASASSMAADGKINFTGKITDTPCTVSIPSQNRDVPLGNVPSTELATAASKSASKQFQIDLLNCSATVKTATITFGGAVATPTGAGVADATLFAVNSPEGGAVGSTATNVGIEISDSTGAVLTPNKASSTLTLATKTPSQSLYFNARYKSLGSATTGDANATTDFTIAYQ</sequence>
<dbReference type="SUPFAM" id="SSF49401">
    <property type="entry name" value="Bacterial adhesins"/>
    <property type="match status" value="1"/>
</dbReference>
<dbReference type="RefSeq" id="WP_130971121.1">
    <property type="nucleotide sequence ID" value="NZ_SITJ01000076.1"/>
</dbReference>
<name>A0ABD7Q4D1_HAFAL</name>
<feature type="chain" id="PRO_5044870212" evidence="5">
    <location>
        <begin position="25"/>
        <end position="186"/>
    </location>
</feature>
<dbReference type="Pfam" id="PF00419">
    <property type="entry name" value="Fimbrial"/>
    <property type="match status" value="1"/>
</dbReference>
<gene>
    <name evidence="7" type="ORF">EYY96_13875</name>
</gene>
<reference evidence="7 8" key="1">
    <citation type="submission" date="2019-02" db="EMBL/GenBank/DDBJ databases">
        <title>Comparative genomic analysis of the Hafnia genus genomes.</title>
        <authorList>
            <person name="Zhiqiu Y."/>
            <person name="Chao Y."/>
            <person name="Yuhui D."/>
            <person name="Di H."/>
            <person name="Bin L."/>
        </authorList>
    </citation>
    <scope>NUCLEOTIDE SEQUENCE [LARGE SCALE GENOMIC DNA]</scope>
    <source>
        <strain evidence="7 8">PCM_1210</strain>
    </source>
</reference>
<dbReference type="Proteomes" id="UP000291600">
    <property type="component" value="Unassembled WGS sequence"/>
</dbReference>
<evidence type="ECO:0000256" key="5">
    <source>
        <dbReference type="SAM" id="SignalP"/>
    </source>
</evidence>
<proteinExistence type="inferred from homology"/>
<dbReference type="AlphaFoldDB" id="A0ABD7Q4D1"/>
<comment type="similarity">
    <text evidence="2">Belongs to the fimbrial protein family.</text>
</comment>
<dbReference type="PANTHER" id="PTHR33420">
    <property type="entry name" value="FIMBRIAL SUBUNIT ELFA-RELATED"/>
    <property type="match status" value="1"/>
</dbReference>
<dbReference type="EMBL" id="SITJ01000076">
    <property type="protein sequence ID" value="TBL66091.1"/>
    <property type="molecule type" value="Genomic_DNA"/>
</dbReference>
<feature type="domain" description="Fimbrial-type adhesion" evidence="6">
    <location>
        <begin position="29"/>
        <end position="186"/>
    </location>
</feature>
<evidence type="ECO:0000313" key="8">
    <source>
        <dbReference type="Proteomes" id="UP000291600"/>
    </source>
</evidence>
<dbReference type="InterPro" id="IPR050263">
    <property type="entry name" value="Bact_Fimbrial_Adh_Pro"/>
</dbReference>
<evidence type="ECO:0000256" key="4">
    <source>
        <dbReference type="ARBA" id="ARBA00023263"/>
    </source>
</evidence>
<evidence type="ECO:0000259" key="6">
    <source>
        <dbReference type="Pfam" id="PF00419"/>
    </source>
</evidence>
<comment type="caution">
    <text evidence="7">The sequence shown here is derived from an EMBL/GenBank/DDBJ whole genome shotgun (WGS) entry which is preliminary data.</text>
</comment>
<organism evidence="7 8">
    <name type="scientific">Hafnia alvei</name>
    <dbReference type="NCBI Taxonomy" id="569"/>
    <lineage>
        <taxon>Bacteria</taxon>
        <taxon>Pseudomonadati</taxon>
        <taxon>Pseudomonadota</taxon>
        <taxon>Gammaproteobacteria</taxon>
        <taxon>Enterobacterales</taxon>
        <taxon>Hafniaceae</taxon>
        <taxon>Hafnia</taxon>
    </lineage>
</organism>
<feature type="signal peptide" evidence="5">
    <location>
        <begin position="1"/>
        <end position="24"/>
    </location>
</feature>
<evidence type="ECO:0000256" key="3">
    <source>
        <dbReference type="ARBA" id="ARBA00022729"/>
    </source>
</evidence>
<dbReference type="GO" id="GO:0009289">
    <property type="term" value="C:pilus"/>
    <property type="evidence" value="ECO:0007669"/>
    <property type="project" value="UniProtKB-SubCell"/>
</dbReference>
<evidence type="ECO:0000256" key="1">
    <source>
        <dbReference type="ARBA" id="ARBA00004561"/>
    </source>
</evidence>